<dbReference type="OrthoDB" id="9810922at2"/>
<name>A0A369BQJ1_9GAMM</name>
<sequence length="82" mass="9304">MNREALRAETLDILQEIVPDLEPERLDSKASFRDQFEIDSIDYLNFVLTLEKKLGITIPEVDYPRLSSLDGCLAYLEAKTGG</sequence>
<evidence type="ECO:0000259" key="1">
    <source>
        <dbReference type="PROSITE" id="PS50075"/>
    </source>
</evidence>
<dbReference type="AlphaFoldDB" id="A0A369BQJ1"/>
<feature type="domain" description="Carrier" evidence="1">
    <location>
        <begin position="4"/>
        <end position="80"/>
    </location>
</feature>
<reference evidence="2 3" key="1">
    <citation type="submission" date="2018-07" db="EMBL/GenBank/DDBJ databases">
        <title>Genomic Encyclopedia of Type Strains, Phase IV (KMG-IV): sequencing the most valuable type-strain genomes for metagenomic binning, comparative biology and taxonomic classification.</title>
        <authorList>
            <person name="Goeker M."/>
        </authorList>
    </citation>
    <scope>NUCLEOTIDE SEQUENCE [LARGE SCALE GENOMIC DNA]</scope>
    <source>
        <strain evidence="2 3">DSM 26407</strain>
    </source>
</reference>
<dbReference type="EMBL" id="QPJY01000017">
    <property type="protein sequence ID" value="RCX23889.1"/>
    <property type="molecule type" value="Genomic_DNA"/>
</dbReference>
<dbReference type="SUPFAM" id="SSF47336">
    <property type="entry name" value="ACP-like"/>
    <property type="match status" value="1"/>
</dbReference>
<comment type="caution">
    <text evidence="2">The sequence shown here is derived from an EMBL/GenBank/DDBJ whole genome shotgun (WGS) entry which is preliminary data.</text>
</comment>
<accession>A0A369BQJ1</accession>
<dbReference type="InterPro" id="IPR009081">
    <property type="entry name" value="PP-bd_ACP"/>
</dbReference>
<dbReference type="Gene3D" id="1.10.1200.10">
    <property type="entry name" value="ACP-like"/>
    <property type="match status" value="1"/>
</dbReference>
<dbReference type="Proteomes" id="UP000252707">
    <property type="component" value="Unassembled WGS sequence"/>
</dbReference>
<dbReference type="PROSITE" id="PS50075">
    <property type="entry name" value="CARRIER"/>
    <property type="match status" value="1"/>
</dbReference>
<dbReference type="Pfam" id="PF00550">
    <property type="entry name" value="PP-binding"/>
    <property type="match status" value="1"/>
</dbReference>
<evidence type="ECO:0000313" key="3">
    <source>
        <dbReference type="Proteomes" id="UP000252707"/>
    </source>
</evidence>
<evidence type="ECO:0000313" key="2">
    <source>
        <dbReference type="EMBL" id="RCX23889.1"/>
    </source>
</evidence>
<keyword evidence="3" id="KW-1185">Reference proteome</keyword>
<dbReference type="RefSeq" id="WP_114281249.1">
    <property type="nucleotide sequence ID" value="NZ_QPJY01000017.1"/>
</dbReference>
<gene>
    <name evidence="2" type="ORF">DFQ59_11714</name>
</gene>
<dbReference type="InterPro" id="IPR036736">
    <property type="entry name" value="ACP-like_sf"/>
</dbReference>
<proteinExistence type="predicted"/>
<organism evidence="2 3">
    <name type="scientific">Thioalbus denitrificans</name>
    <dbReference type="NCBI Taxonomy" id="547122"/>
    <lineage>
        <taxon>Bacteria</taxon>
        <taxon>Pseudomonadati</taxon>
        <taxon>Pseudomonadota</taxon>
        <taxon>Gammaproteobacteria</taxon>
        <taxon>Chromatiales</taxon>
        <taxon>Ectothiorhodospiraceae</taxon>
        <taxon>Thioalbus</taxon>
    </lineage>
</organism>
<protein>
    <submittedName>
        <fullName evidence="2">Acyl carrier protein</fullName>
    </submittedName>
</protein>